<accession>M8AMJ3</accession>
<evidence type="ECO:0000313" key="1">
    <source>
        <dbReference type="EMBL" id="EMS66310.1"/>
    </source>
</evidence>
<dbReference type="OMA" id="HEMVYIC"/>
<protein>
    <submittedName>
        <fullName evidence="1">Uncharacterized protein</fullName>
    </submittedName>
</protein>
<organism evidence="1">
    <name type="scientific">Triticum urartu</name>
    <name type="common">Red wild einkorn</name>
    <name type="synonym">Crithodium urartu</name>
    <dbReference type="NCBI Taxonomy" id="4572"/>
    <lineage>
        <taxon>Eukaryota</taxon>
        <taxon>Viridiplantae</taxon>
        <taxon>Streptophyta</taxon>
        <taxon>Embryophyta</taxon>
        <taxon>Tracheophyta</taxon>
        <taxon>Spermatophyta</taxon>
        <taxon>Magnoliopsida</taxon>
        <taxon>Liliopsida</taxon>
        <taxon>Poales</taxon>
        <taxon>Poaceae</taxon>
        <taxon>BOP clade</taxon>
        <taxon>Pooideae</taxon>
        <taxon>Triticodae</taxon>
        <taxon>Triticeae</taxon>
        <taxon>Triticinae</taxon>
        <taxon>Triticum</taxon>
    </lineage>
</organism>
<dbReference type="EMBL" id="KD033156">
    <property type="protein sequence ID" value="EMS66310.1"/>
    <property type="molecule type" value="Genomic_DNA"/>
</dbReference>
<name>M8AMJ3_TRIUA</name>
<reference evidence="1" key="1">
    <citation type="journal article" date="2013" name="Nature">
        <title>Draft genome of the wheat A-genome progenitor Triticum urartu.</title>
        <authorList>
            <person name="Ling H.Q."/>
            <person name="Zhao S."/>
            <person name="Liu D."/>
            <person name="Wang J."/>
            <person name="Sun H."/>
            <person name="Zhang C."/>
            <person name="Fan H."/>
            <person name="Li D."/>
            <person name="Dong L."/>
            <person name="Tao Y."/>
            <person name="Gao C."/>
            <person name="Wu H."/>
            <person name="Li Y."/>
            <person name="Cui Y."/>
            <person name="Guo X."/>
            <person name="Zheng S."/>
            <person name="Wang B."/>
            <person name="Yu K."/>
            <person name="Liang Q."/>
            <person name="Yang W."/>
            <person name="Lou X."/>
            <person name="Chen J."/>
            <person name="Feng M."/>
            <person name="Jian J."/>
            <person name="Zhang X."/>
            <person name="Luo G."/>
            <person name="Jiang Y."/>
            <person name="Liu J."/>
            <person name="Wang Z."/>
            <person name="Sha Y."/>
            <person name="Zhang B."/>
            <person name="Wu H."/>
            <person name="Tang D."/>
            <person name="Shen Q."/>
            <person name="Xue P."/>
            <person name="Zou S."/>
            <person name="Wang X."/>
            <person name="Liu X."/>
            <person name="Wang F."/>
            <person name="Yang Y."/>
            <person name="An X."/>
            <person name="Dong Z."/>
            <person name="Zhang K."/>
            <person name="Zhang X."/>
            <person name="Luo M.C."/>
            <person name="Dvorak J."/>
            <person name="Tong Y."/>
            <person name="Wang J."/>
            <person name="Yang H."/>
            <person name="Li Z."/>
            <person name="Wang D."/>
            <person name="Zhang A."/>
            <person name="Wang J."/>
        </authorList>
    </citation>
    <scope>NUCLEOTIDE SEQUENCE</scope>
</reference>
<proteinExistence type="predicted"/>
<sequence>MVVNTGTYAKLKEAARGSIGGQVQQQRTLAGIPDDRGNYGRHSLWYIKSWFDGYFSEETIESQAYYVWILKAISTYSISFETKLCSCSASVHLLNNCARGVSHSMSRNPLEHYSRGYYGLMSSNGNRVVPTIDFHCVLEKEMVYISFVLGDRLMGLLELAWVEKVQPEELCC</sequence>
<gene>
    <name evidence="1" type="ORF">TRIUR3_00992</name>
</gene>
<dbReference type="AlphaFoldDB" id="M8AMJ3"/>